<evidence type="ECO:0000256" key="5">
    <source>
        <dbReference type="ARBA" id="ARBA00022475"/>
    </source>
</evidence>
<dbReference type="InterPro" id="IPR002523">
    <property type="entry name" value="MgTranspt_CorA/ZnTranspt_ZntB"/>
</dbReference>
<keyword evidence="11 13" id="KW-0472">Membrane</keyword>
<keyword evidence="10" id="KW-0406">Ion transport</keyword>
<feature type="transmembrane region" description="Helical" evidence="13">
    <location>
        <begin position="303"/>
        <end position="323"/>
    </location>
</feature>
<reference evidence="14 15" key="1">
    <citation type="submission" date="2019-09" db="EMBL/GenBank/DDBJ databases">
        <title>Genome sequence of Rhodovastum atsumiense, a diverse member of the Acetobacteraceae family of non-sulfur purple photosynthetic bacteria.</title>
        <authorList>
            <person name="Meyer T."/>
            <person name="Kyndt J."/>
        </authorList>
    </citation>
    <scope>NUCLEOTIDE SEQUENCE [LARGE SCALE GENOMIC DNA]</scope>
    <source>
        <strain evidence="14 15">DSM 21279</strain>
    </source>
</reference>
<dbReference type="InterPro" id="IPR045861">
    <property type="entry name" value="CorA_cytoplasmic_dom"/>
</dbReference>
<evidence type="ECO:0000256" key="13">
    <source>
        <dbReference type="SAM" id="Phobius"/>
    </source>
</evidence>
<evidence type="ECO:0000256" key="11">
    <source>
        <dbReference type="ARBA" id="ARBA00023136"/>
    </source>
</evidence>
<keyword evidence="5" id="KW-1003">Cell membrane</keyword>
<dbReference type="GO" id="GO:0015099">
    <property type="term" value="F:nickel cation transmembrane transporter activity"/>
    <property type="evidence" value="ECO:0007669"/>
    <property type="project" value="TreeGrafter"/>
</dbReference>
<proteinExistence type="inferred from homology"/>
<dbReference type="EMBL" id="VWPK01000013">
    <property type="protein sequence ID" value="KAA5612269.1"/>
    <property type="molecule type" value="Genomic_DNA"/>
</dbReference>
<keyword evidence="15" id="KW-1185">Reference proteome</keyword>
<evidence type="ECO:0000256" key="10">
    <source>
        <dbReference type="ARBA" id="ARBA00023065"/>
    </source>
</evidence>
<accession>A0A5M6IWC0</accession>
<name>A0A5M6IWC0_9PROT</name>
<dbReference type="SUPFAM" id="SSF143865">
    <property type="entry name" value="CorA soluble domain-like"/>
    <property type="match status" value="1"/>
</dbReference>
<dbReference type="GO" id="GO:0015095">
    <property type="term" value="F:magnesium ion transmembrane transporter activity"/>
    <property type="evidence" value="ECO:0007669"/>
    <property type="project" value="TreeGrafter"/>
</dbReference>
<dbReference type="FunFam" id="1.20.58.340:FF:000001">
    <property type="entry name" value="Magnesium transport protein CorA"/>
    <property type="match status" value="1"/>
</dbReference>
<comment type="catalytic activity">
    <reaction evidence="12">
        <text>Mg(2+)(in) = Mg(2+)(out)</text>
        <dbReference type="Rhea" id="RHEA:29827"/>
        <dbReference type="ChEBI" id="CHEBI:18420"/>
    </reaction>
</comment>
<dbReference type="Proteomes" id="UP000325255">
    <property type="component" value="Unassembled WGS sequence"/>
</dbReference>
<sequence length="361" mass="40387">MSVVVARGHGLCAGSWRFSDVTLRQRARSEAWVQRVRRPGGRNGAMLNVFPGHPGQAEPTPHAQAVWIDLVDPDPQEIALVERTTGLHVPGLAELSEIESSSRLYRRNGTLTMSLPAVQAADTQARTTPVGVVLSRERLLTVRFARLRAFETFAESCKDREQISSTDLLLGLLEAIVDRLADVLERTGEELDQVSGRIFHARRGGLRPKREENELRAVLRAVGRSGDLISKLRDTLLGVGRLGPFLATNADWLTDAQKPRLETLQADIRSLTDYNAHLTNKVQFLLDATLGFISIEQNDIIKVLTIVSVVGVPPTFFASMYGMNFKWMPELDWAWGYPYALMLIVLSAVLPLLWFRWRGWL</sequence>
<dbReference type="OrthoDB" id="9803416at2"/>
<keyword evidence="4" id="KW-0813">Transport</keyword>
<comment type="caution">
    <text evidence="14">The sequence shown here is derived from an EMBL/GenBank/DDBJ whole genome shotgun (WGS) entry which is preliminary data.</text>
</comment>
<keyword evidence="9 13" id="KW-1133">Transmembrane helix</keyword>
<dbReference type="Gene3D" id="1.20.58.340">
    <property type="entry name" value="Magnesium transport protein CorA, transmembrane region"/>
    <property type="match status" value="2"/>
</dbReference>
<evidence type="ECO:0000313" key="15">
    <source>
        <dbReference type="Proteomes" id="UP000325255"/>
    </source>
</evidence>
<organism evidence="14 15">
    <name type="scientific">Rhodovastum atsumiense</name>
    <dbReference type="NCBI Taxonomy" id="504468"/>
    <lineage>
        <taxon>Bacteria</taxon>
        <taxon>Pseudomonadati</taxon>
        <taxon>Pseudomonadota</taxon>
        <taxon>Alphaproteobacteria</taxon>
        <taxon>Acetobacterales</taxon>
        <taxon>Acetobacteraceae</taxon>
        <taxon>Rhodovastum</taxon>
    </lineage>
</organism>
<dbReference type="AlphaFoldDB" id="A0A5M6IWC0"/>
<keyword evidence="7 13" id="KW-0812">Transmembrane</keyword>
<dbReference type="Pfam" id="PF01544">
    <property type="entry name" value="CorA"/>
    <property type="match status" value="1"/>
</dbReference>
<evidence type="ECO:0000256" key="9">
    <source>
        <dbReference type="ARBA" id="ARBA00022989"/>
    </source>
</evidence>
<dbReference type="SUPFAM" id="SSF144083">
    <property type="entry name" value="Magnesium transport protein CorA, transmembrane region"/>
    <property type="match status" value="1"/>
</dbReference>
<evidence type="ECO:0000256" key="1">
    <source>
        <dbReference type="ARBA" id="ARBA00004429"/>
    </source>
</evidence>
<dbReference type="PANTHER" id="PTHR47685">
    <property type="entry name" value="MAGNESIUM TRANSPORT PROTEIN CORA"/>
    <property type="match status" value="1"/>
</dbReference>
<keyword evidence="8" id="KW-0460">Magnesium</keyword>
<comment type="subcellular location">
    <subcellularLocation>
        <location evidence="1">Cell inner membrane</location>
        <topology evidence="1">Multi-pass membrane protein</topology>
    </subcellularLocation>
</comment>
<evidence type="ECO:0000256" key="3">
    <source>
        <dbReference type="ARBA" id="ARBA00019439"/>
    </source>
</evidence>
<dbReference type="GO" id="GO:0015087">
    <property type="term" value="F:cobalt ion transmembrane transporter activity"/>
    <property type="evidence" value="ECO:0007669"/>
    <property type="project" value="TreeGrafter"/>
</dbReference>
<dbReference type="CDD" id="cd12837">
    <property type="entry name" value="EcCorA-like_u1"/>
    <property type="match status" value="1"/>
</dbReference>
<evidence type="ECO:0000256" key="2">
    <source>
        <dbReference type="ARBA" id="ARBA00009765"/>
    </source>
</evidence>
<protein>
    <recommendedName>
        <fullName evidence="3">Magnesium transport protein CorA</fullName>
    </recommendedName>
</protein>
<dbReference type="InterPro" id="IPR050829">
    <property type="entry name" value="CorA_MIT"/>
</dbReference>
<evidence type="ECO:0000256" key="12">
    <source>
        <dbReference type="ARBA" id="ARBA00034269"/>
    </source>
</evidence>
<evidence type="ECO:0000256" key="8">
    <source>
        <dbReference type="ARBA" id="ARBA00022842"/>
    </source>
</evidence>
<feature type="transmembrane region" description="Helical" evidence="13">
    <location>
        <begin position="335"/>
        <end position="355"/>
    </location>
</feature>
<evidence type="ECO:0000256" key="4">
    <source>
        <dbReference type="ARBA" id="ARBA00022448"/>
    </source>
</evidence>
<comment type="similarity">
    <text evidence="2">Belongs to the CorA metal ion transporter (MIT) (TC 1.A.35) family.</text>
</comment>
<dbReference type="PANTHER" id="PTHR47685:SF1">
    <property type="entry name" value="MAGNESIUM TRANSPORT PROTEIN CORA"/>
    <property type="match status" value="1"/>
</dbReference>
<keyword evidence="6" id="KW-0997">Cell inner membrane</keyword>
<evidence type="ECO:0000256" key="6">
    <source>
        <dbReference type="ARBA" id="ARBA00022519"/>
    </source>
</evidence>
<dbReference type="Gene3D" id="3.30.460.20">
    <property type="entry name" value="CorA soluble domain-like"/>
    <property type="match status" value="1"/>
</dbReference>
<gene>
    <name evidence="14" type="ORF">F1189_10225</name>
</gene>
<dbReference type="GO" id="GO:0005886">
    <property type="term" value="C:plasma membrane"/>
    <property type="evidence" value="ECO:0007669"/>
    <property type="project" value="UniProtKB-SubCell"/>
</dbReference>
<evidence type="ECO:0000256" key="7">
    <source>
        <dbReference type="ARBA" id="ARBA00022692"/>
    </source>
</evidence>
<evidence type="ECO:0000313" key="14">
    <source>
        <dbReference type="EMBL" id="KAA5612269.1"/>
    </source>
</evidence>
<dbReference type="InterPro" id="IPR045863">
    <property type="entry name" value="CorA_TM1_TM2"/>
</dbReference>